<keyword evidence="4" id="KW-1185">Reference proteome</keyword>
<keyword evidence="2 3" id="KW-0378">Hydrolase</keyword>
<proteinExistence type="inferred from homology"/>
<sequence length="135" mass="15780">MPAIFLYAHIVHDDEIDQQGHANNIAYFGWMQQAAIEHSTAQGWSGEKYREHHWAWVVRTHYIEYRRPVFAGDELTIRTWVADMNRFTSLRKFEMLRDQKVVARAETNWAFVDTQQGKLVPIPEIVSGSFEIVSS</sequence>
<dbReference type="InterPro" id="IPR029069">
    <property type="entry name" value="HotDog_dom_sf"/>
</dbReference>
<dbReference type="Gene3D" id="3.10.129.10">
    <property type="entry name" value="Hotdog Thioesterase"/>
    <property type="match status" value="1"/>
</dbReference>
<dbReference type="PANTHER" id="PTHR31793">
    <property type="entry name" value="4-HYDROXYBENZOYL-COA THIOESTERASE FAMILY MEMBER"/>
    <property type="match status" value="1"/>
</dbReference>
<organism evidence="3 4">
    <name type="scientific">Planctomicrobium piriforme</name>
    <dbReference type="NCBI Taxonomy" id="1576369"/>
    <lineage>
        <taxon>Bacteria</taxon>
        <taxon>Pseudomonadati</taxon>
        <taxon>Planctomycetota</taxon>
        <taxon>Planctomycetia</taxon>
        <taxon>Planctomycetales</taxon>
        <taxon>Planctomycetaceae</taxon>
        <taxon>Planctomicrobium</taxon>
    </lineage>
</organism>
<dbReference type="AlphaFoldDB" id="A0A1I3B2Z3"/>
<evidence type="ECO:0000256" key="2">
    <source>
        <dbReference type="ARBA" id="ARBA00022801"/>
    </source>
</evidence>
<dbReference type="SUPFAM" id="SSF54637">
    <property type="entry name" value="Thioesterase/thiol ester dehydrase-isomerase"/>
    <property type="match status" value="1"/>
</dbReference>
<dbReference type="OrthoDB" id="9801517at2"/>
<accession>A0A1I3B2Z3</accession>
<dbReference type="GO" id="GO:0047617">
    <property type="term" value="F:fatty acyl-CoA hydrolase activity"/>
    <property type="evidence" value="ECO:0007669"/>
    <property type="project" value="TreeGrafter"/>
</dbReference>
<evidence type="ECO:0000313" key="4">
    <source>
        <dbReference type="Proteomes" id="UP000199518"/>
    </source>
</evidence>
<gene>
    <name evidence="3" type="ORF">SAMN05421753_101202</name>
</gene>
<dbReference type="Proteomes" id="UP000199518">
    <property type="component" value="Unassembled WGS sequence"/>
</dbReference>
<comment type="similarity">
    <text evidence="1">Belongs to the 4-hydroxybenzoyl-CoA thioesterase family.</text>
</comment>
<dbReference type="PANTHER" id="PTHR31793:SF27">
    <property type="entry name" value="NOVEL THIOESTERASE SUPERFAMILY DOMAIN AND SAPOSIN A-TYPE DOMAIN CONTAINING PROTEIN (0610012H03RIK)"/>
    <property type="match status" value="1"/>
</dbReference>
<dbReference type="InterPro" id="IPR050563">
    <property type="entry name" value="4-hydroxybenzoyl-CoA_TE"/>
</dbReference>
<evidence type="ECO:0000313" key="3">
    <source>
        <dbReference type="EMBL" id="SFH56674.1"/>
    </source>
</evidence>
<dbReference type="STRING" id="1576369.SAMN05421753_101202"/>
<dbReference type="Pfam" id="PF13279">
    <property type="entry name" value="4HBT_2"/>
    <property type="match status" value="1"/>
</dbReference>
<evidence type="ECO:0000256" key="1">
    <source>
        <dbReference type="ARBA" id="ARBA00005953"/>
    </source>
</evidence>
<dbReference type="EMBL" id="FOQD01000001">
    <property type="protein sequence ID" value="SFH56674.1"/>
    <property type="molecule type" value="Genomic_DNA"/>
</dbReference>
<name>A0A1I3B2Z3_9PLAN</name>
<dbReference type="CDD" id="cd00586">
    <property type="entry name" value="4HBT"/>
    <property type="match status" value="1"/>
</dbReference>
<dbReference type="RefSeq" id="WP_092047098.1">
    <property type="nucleotide sequence ID" value="NZ_FOQD01000001.1"/>
</dbReference>
<reference evidence="4" key="1">
    <citation type="submission" date="2016-10" db="EMBL/GenBank/DDBJ databases">
        <authorList>
            <person name="Varghese N."/>
            <person name="Submissions S."/>
        </authorList>
    </citation>
    <scope>NUCLEOTIDE SEQUENCE [LARGE SCALE GENOMIC DNA]</scope>
    <source>
        <strain evidence="4">DSM 26348</strain>
    </source>
</reference>
<protein>
    <submittedName>
        <fullName evidence="3">Acyl-CoA thioester hydrolase</fullName>
    </submittedName>
</protein>